<proteinExistence type="inferred from homology"/>
<dbReference type="GO" id="GO:0006412">
    <property type="term" value="P:translation"/>
    <property type="evidence" value="ECO:0007669"/>
    <property type="project" value="UniProtKB-UniRule"/>
</dbReference>
<reference evidence="8 9" key="1">
    <citation type="journal article" date="2019" name="Nat. Microbiol.">
        <title>Wide diversity of methane and short-chain alkane metabolisms in uncultured archaea.</title>
        <authorList>
            <person name="Borrel G."/>
            <person name="Adam P.S."/>
            <person name="McKay L.J."/>
            <person name="Chen L.X."/>
            <person name="Sierra-Garcia I.N."/>
            <person name="Sieber C.M."/>
            <person name="Letourneur Q."/>
            <person name="Ghozlane A."/>
            <person name="Andersen G.L."/>
            <person name="Li W.J."/>
            <person name="Hallam S.J."/>
            <person name="Muyzer G."/>
            <person name="de Oliveira V.M."/>
            <person name="Inskeep W.P."/>
            <person name="Banfield J.F."/>
            <person name="Gribaldo S."/>
        </authorList>
    </citation>
    <scope>NUCLEOTIDE SEQUENCE [LARGE SCALE GENOMIC DNA]</scope>
    <source>
        <strain evidence="8">NM1a</strain>
    </source>
</reference>
<evidence type="ECO:0000256" key="4">
    <source>
        <dbReference type="ARBA" id="ARBA00022980"/>
    </source>
</evidence>
<evidence type="ECO:0000256" key="2">
    <source>
        <dbReference type="ARBA" id="ARBA00022730"/>
    </source>
</evidence>
<evidence type="ECO:0000313" key="8">
    <source>
        <dbReference type="EMBL" id="RZN65518.1"/>
    </source>
</evidence>
<comment type="subunit">
    <text evidence="6">Part of the 50S ribosomal subunit. Forms a cluster with proteins L3 and L24e, part of which may contact the 16S rRNA in 2 intersubunit bridges.</text>
</comment>
<dbReference type="GO" id="GO:0070180">
    <property type="term" value="F:large ribosomal subunit rRNA binding"/>
    <property type="evidence" value="ECO:0007669"/>
    <property type="project" value="TreeGrafter"/>
</dbReference>
<evidence type="ECO:0000256" key="7">
    <source>
        <dbReference type="RuleBase" id="RU003949"/>
    </source>
</evidence>
<dbReference type="InterPro" id="IPR019971">
    <property type="entry name" value="Ribosomal_uL14_arc"/>
</dbReference>
<comment type="caution">
    <text evidence="8">The sequence shown here is derived from an EMBL/GenBank/DDBJ whole genome shotgun (WGS) entry which is preliminary data.</text>
</comment>
<dbReference type="HAMAP" id="MF_01367">
    <property type="entry name" value="Ribosomal_uL14"/>
    <property type="match status" value="1"/>
</dbReference>
<evidence type="ECO:0000256" key="3">
    <source>
        <dbReference type="ARBA" id="ARBA00022884"/>
    </source>
</evidence>
<dbReference type="FunFam" id="2.40.150.20:FF:000007">
    <property type="entry name" value="50S ribosomal protein L14"/>
    <property type="match status" value="1"/>
</dbReference>
<dbReference type="NCBIfam" id="NF006344">
    <property type="entry name" value="PRK08571.1"/>
    <property type="match status" value="1"/>
</dbReference>
<dbReference type="Pfam" id="PF00238">
    <property type="entry name" value="Ribosomal_L14"/>
    <property type="match status" value="1"/>
</dbReference>
<gene>
    <name evidence="6" type="primary">rpl14</name>
    <name evidence="8" type="ORF">EF806_01105</name>
</gene>
<dbReference type="InterPro" id="IPR019972">
    <property type="entry name" value="Ribosomal_uL14_CS"/>
</dbReference>
<dbReference type="SUPFAM" id="SSF50193">
    <property type="entry name" value="Ribosomal protein L14"/>
    <property type="match status" value="1"/>
</dbReference>
<protein>
    <recommendedName>
        <fullName evidence="6">Large ribosomal subunit protein uL14</fullName>
    </recommendedName>
</protein>
<dbReference type="PROSITE" id="PS00049">
    <property type="entry name" value="RIBOSOMAL_L14"/>
    <property type="match status" value="1"/>
</dbReference>
<dbReference type="EMBL" id="RXIF01000002">
    <property type="protein sequence ID" value="RZN65518.1"/>
    <property type="molecule type" value="Genomic_DNA"/>
</dbReference>
<dbReference type="Gene3D" id="2.40.150.20">
    <property type="entry name" value="Ribosomal protein L14"/>
    <property type="match status" value="1"/>
</dbReference>
<dbReference type="PANTHER" id="PTHR11761:SF8">
    <property type="entry name" value="LARGE RIBOSOMAL SUBUNIT PROTEIN UL14"/>
    <property type="match status" value="1"/>
</dbReference>
<name>A0A520KTW8_METT2</name>
<sequence length="132" mass="14384">MRAIRSNVSKALQKKSRLICADNSGATLLEIIAVKGYRGVKRRYPKAGIGDVVVVSIKKGVPEMRKQVSTAVIIRQRKEYKRPDGSTIQFEDNAAVLMDESGETKASEIKGPAAKEAAERFPKIASLASIII</sequence>
<comment type="similarity">
    <text evidence="1 6 7">Belongs to the universal ribosomal protein uL14 family.</text>
</comment>
<evidence type="ECO:0000256" key="5">
    <source>
        <dbReference type="ARBA" id="ARBA00023274"/>
    </source>
</evidence>
<keyword evidence="5 6" id="KW-0687">Ribonucleoprotein</keyword>
<accession>A0A520KTW8</accession>
<dbReference type="PANTHER" id="PTHR11761">
    <property type="entry name" value="50S/60S RIBOSOMAL PROTEIN L14/L23"/>
    <property type="match status" value="1"/>
</dbReference>
<organism evidence="8 9">
    <name type="scientific">Methanoliparum thermophilum</name>
    <dbReference type="NCBI Taxonomy" id="2491083"/>
    <lineage>
        <taxon>Archaea</taxon>
        <taxon>Methanobacteriati</taxon>
        <taxon>Methanobacteriota</taxon>
        <taxon>Candidatus Methanoliparia</taxon>
        <taxon>Candidatus Methanoliparales</taxon>
        <taxon>Candidatus Methanoliparaceae</taxon>
        <taxon>Candidatus Methanoliparum</taxon>
    </lineage>
</organism>
<evidence type="ECO:0000256" key="1">
    <source>
        <dbReference type="ARBA" id="ARBA00010745"/>
    </source>
</evidence>
<dbReference type="NCBIfam" id="TIGR03673">
    <property type="entry name" value="uL14_arch"/>
    <property type="match status" value="1"/>
</dbReference>
<evidence type="ECO:0000313" key="9">
    <source>
        <dbReference type="Proteomes" id="UP000317158"/>
    </source>
</evidence>
<dbReference type="Proteomes" id="UP000317158">
    <property type="component" value="Unassembled WGS sequence"/>
</dbReference>
<dbReference type="GO" id="GO:0022625">
    <property type="term" value="C:cytosolic large ribosomal subunit"/>
    <property type="evidence" value="ECO:0007669"/>
    <property type="project" value="TreeGrafter"/>
</dbReference>
<keyword evidence="4 6" id="KW-0689">Ribosomal protein</keyword>
<keyword evidence="2 6" id="KW-0699">rRNA-binding</keyword>
<comment type="function">
    <text evidence="6">Binds to 23S rRNA. Forms part of two intersubunit bridges in the 70S ribosome.</text>
</comment>
<dbReference type="SMART" id="SM01374">
    <property type="entry name" value="Ribosomal_L14"/>
    <property type="match status" value="1"/>
</dbReference>
<dbReference type="InterPro" id="IPR000218">
    <property type="entry name" value="Ribosomal_uL14"/>
</dbReference>
<dbReference type="CDD" id="cd00337">
    <property type="entry name" value="Ribosomal_uL14"/>
    <property type="match status" value="1"/>
</dbReference>
<evidence type="ECO:0000256" key="6">
    <source>
        <dbReference type="HAMAP-Rule" id="MF_01367"/>
    </source>
</evidence>
<dbReference type="GO" id="GO:0003735">
    <property type="term" value="F:structural constituent of ribosome"/>
    <property type="evidence" value="ECO:0007669"/>
    <property type="project" value="InterPro"/>
</dbReference>
<dbReference type="InterPro" id="IPR036853">
    <property type="entry name" value="Ribosomal_uL14_sf"/>
</dbReference>
<keyword evidence="3 6" id="KW-0694">RNA-binding</keyword>
<dbReference type="AlphaFoldDB" id="A0A520KTW8"/>